<dbReference type="InParanoid" id="A0A1E1KRI9"/>
<accession>A0A1E1KRI9</accession>
<evidence type="ECO:0000313" key="2">
    <source>
        <dbReference type="EMBL" id="CZT00628.1"/>
    </source>
</evidence>
<keyword evidence="3" id="KW-1185">Reference proteome</keyword>
<keyword evidence="1" id="KW-1133">Transmembrane helix</keyword>
<dbReference type="EMBL" id="FJUW01000020">
    <property type="protein sequence ID" value="CZT00628.1"/>
    <property type="molecule type" value="Genomic_DNA"/>
</dbReference>
<dbReference type="Proteomes" id="UP000178129">
    <property type="component" value="Unassembled WGS sequence"/>
</dbReference>
<protein>
    <submittedName>
        <fullName evidence="2">Uncharacterized protein</fullName>
    </submittedName>
</protein>
<proteinExistence type="predicted"/>
<keyword evidence="1" id="KW-0812">Transmembrane</keyword>
<name>A0A1E1KRI9_9HELO</name>
<gene>
    <name evidence="2" type="ORF">RCO7_11509</name>
</gene>
<reference evidence="3" key="1">
    <citation type="submission" date="2016-03" db="EMBL/GenBank/DDBJ databases">
        <authorList>
            <person name="Ploux O."/>
        </authorList>
    </citation>
    <scope>NUCLEOTIDE SEQUENCE [LARGE SCALE GENOMIC DNA]</scope>
    <source>
        <strain evidence="3">UK7</strain>
    </source>
</reference>
<dbReference type="AlphaFoldDB" id="A0A1E1KRI9"/>
<organism evidence="2 3">
    <name type="scientific">Rhynchosporium graminicola</name>
    <dbReference type="NCBI Taxonomy" id="2792576"/>
    <lineage>
        <taxon>Eukaryota</taxon>
        <taxon>Fungi</taxon>
        <taxon>Dikarya</taxon>
        <taxon>Ascomycota</taxon>
        <taxon>Pezizomycotina</taxon>
        <taxon>Leotiomycetes</taxon>
        <taxon>Helotiales</taxon>
        <taxon>Ploettnerulaceae</taxon>
        <taxon>Rhynchosporium</taxon>
    </lineage>
</organism>
<sequence>MNNSFSRGKLHRYYYIGLPTCLFLLIYRLESYVVTASYLNINLLQVRLHFKINNYFSYRTKTTTSSTELKLITRVLAKRAKASKKYNDLVTGYLDIKNKQLELVLKEEKAIRKKVLGVKTRRKRKAKELKEEDNNNKLASSIRGSFKKNLEPLIKRLEVKIIKKSSKKHRVSYNKIEAFIRGITNPKAIKEFYTRDKEIKVKEDNYNNNIIIIEVSTNKEEDNKEEFSK</sequence>
<comment type="caution">
    <text evidence="2">The sequence shown here is derived from an EMBL/GenBank/DDBJ whole genome shotgun (WGS) entry which is preliminary data.</text>
</comment>
<evidence type="ECO:0000256" key="1">
    <source>
        <dbReference type="SAM" id="Phobius"/>
    </source>
</evidence>
<evidence type="ECO:0000313" key="3">
    <source>
        <dbReference type="Proteomes" id="UP000178129"/>
    </source>
</evidence>
<keyword evidence="1" id="KW-0472">Membrane</keyword>
<feature type="transmembrane region" description="Helical" evidence="1">
    <location>
        <begin position="12"/>
        <end position="29"/>
    </location>
</feature>